<dbReference type="SUPFAM" id="SSF52540">
    <property type="entry name" value="P-loop containing nucleoside triphosphate hydrolases"/>
    <property type="match status" value="1"/>
</dbReference>
<feature type="compositionally biased region" description="Basic and acidic residues" evidence="7">
    <location>
        <begin position="9"/>
        <end position="26"/>
    </location>
</feature>
<evidence type="ECO:0000256" key="6">
    <source>
        <dbReference type="PROSITE-ProRule" id="PRU00552"/>
    </source>
</evidence>
<evidence type="ECO:0000256" key="1">
    <source>
        <dbReference type="ARBA" id="ARBA00012552"/>
    </source>
</evidence>
<dbReference type="eggNOG" id="KOG0334">
    <property type="taxonomic scope" value="Eukaryota"/>
</dbReference>
<feature type="domain" description="Helicase ATP-binding" evidence="8">
    <location>
        <begin position="267"/>
        <end position="434"/>
    </location>
</feature>
<keyword evidence="4" id="KW-0347">Helicase</keyword>
<protein>
    <recommendedName>
        <fullName evidence="1">RNA helicase</fullName>
        <ecNumber evidence="1">3.6.4.13</ecNumber>
    </recommendedName>
</protein>
<dbReference type="AlphaFoldDB" id="A0A1I7U6W0"/>
<evidence type="ECO:0000313" key="10">
    <source>
        <dbReference type="Proteomes" id="UP000095282"/>
    </source>
</evidence>
<dbReference type="InterPro" id="IPR014001">
    <property type="entry name" value="Helicase_ATP-bd"/>
</dbReference>
<keyword evidence="2" id="KW-0547">Nucleotide-binding</keyword>
<dbReference type="PANTHER" id="PTHR47958">
    <property type="entry name" value="ATP-DEPENDENT RNA HELICASE DBP3"/>
    <property type="match status" value="1"/>
</dbReference>
<feature type="compositionally biased region" description="Basic and acidic residues" evidence="7">
    <location>
        <begin position="38"/>
        <end position="59"/>
    </location>
</feature>
<sequence>MGEDQSQGRTDEGGSTRDREKQRDAKSINFTAFEQEEANDKEPDRATEQEEEPKRKNTWDSDDEDDEDQFDPKSTLPSTSSEAPVSMQKKKEEKMEVEEVDLLDASKAPNPSETSEDWGFRAEVSITGIHVPAGKLEAEVLSSMKTALMEAIEDSFRRHMEELLDHQVKIAVKTRSMTRGVLEMVKEEEEMEVKEEEDPLDASMGQMLVAPDQSKSDLEELDKIAVQRVEPPKTVRTWAECGLDQKMLNFLEKCEYSKPTPIQARAFPPIMRGRDVVGIAETGSGETLLLPIFQHILDQPTDGDGPTAVILARTRKLARRMYNEAIRIAKVLRLRVVCNHGGVEISEQMADFRESKALATLDEVIRTLKSKSHVSSRIRRSSILAISHADDVTRNQGRRSSSLPHSLDTCSFSATKLIDDLWDSGLAVPKIELTHGVSDQQAFVGEASMMKALHTRRLTNIGEGHFHGSARQWTRTQEAEYGSLILHRVYSILKVHGLT</sequence>
<dbReference type="WBParaSite" id="Csp11.Scaffold629.g15462.t1">
    <property type="protein sequence ID" value="Csp11.Scaffold629.g15462.t1"/>
    <property type="gene ID" value="Csp11.Scaffold629.g15462"/>
</dbReference>
<feature type="domain" description="DEAD-box RNA helicase Q" evidence="9">
    <location>
        <begin position="236"/>
        <end position="264"/>
    </location>
</feature>
<dbReference type="Gene3D" id="3.40.50.300">
    <property type="entry name" value="P-loop containing nucleotide triphosphate hydrolases"/>
    <property type="match status" value="1"/>
</dbReference>
<feature type="short sequence motif" description="Q motif" evidence="6">
    <location>
        <begin position="236"/>
        <end position="264"/>
    </location>
</feature>
<evidence type="ECO:0000256" key="3">
    <source>
        <dbReference type="ARBA" id="ARBA00022801"/>
    </source>
</evidence>
<keyword evidence="5" id="KW-0067">ATP-binding</keyword>
<dbReference type="GO" id="GO:0016787">
    <property type="term" value="F:hydrolase activity"/>
    <property type="evidence" value="ECO:0007669"/>
    <property type="project" value="UniProtKB-KW"/>
</dbReference>
<evidence type="ECO:0000256" key="2">
    <source>
        <dbReference type="ARBA" id="ARBA00022741"/>
    </source>
</evidence>
<dbReference type="PROSITE" id="PS51195">
    <property type="entry name" value="Q_MOTIF"/>
    <property type="match status" value="1"/>
</dbReference>
<evidence type="ECO:0000259" key="8">
    <source>
        <dbReference type="PROSITE" id="PS51192"/>
    </source>
</evidence>
<feature type="compositionally biased region" description="Acidic residues" evidence="7">
    <location>
        <begin position="60"/>
        <end position="69"/>
    </location>
</feature>
<evidence type="ECO:0000256" key="7">
    <source>
        <dbReference type="SAM" id="MobiDB-lite"/>
    </source>
</evidence>
<dbReference type="InterPro" id="IPR011545">
    <property type="entry name" value="DEAD/DEAH_box_helicase_dom"/>
</dbReference>
<dbReference type="PROSITE" id="PS51192">
    <property type="entry name" value="HELICASE_ATP_BIND_1"/>
    <property type="match status" value="1"/>
</dbReference>
<dbReference type="Proteomes" id="UP000095282">
    <property type="component" value="Unplaced"/>
</dbReference>
<dbReference type="STRING" id="1561998.A0A1I7U6W0"/>
<dbReference type="GO" id="GO:0005524">
    <property type="term" value="F:ATP binding"/>
    <property type="evidence" value="ECO:0007669"/>
    <property type="project" value="UniProtKB-KW"/>
</dbReference>
<evidence type="ECO:0000313" key="11">
    <source>
        <dbReference type="WBParaSite" id="Csp11.Scaffold629.g15462.t1"/>
    </source>
</evidence>
<keyword evidence="10" id="KW-1185">Reference proteome</keyword>
<organism evidence="10 11">
    <name type="scientific">Caenorhabditis tropicalis</name>
    <dbReference type="NCBI Taxonomy" id="1561998"/>
    <lineage>
        <taxon>Eukaryota</taxon>
        <taxon>Metazoa</taxon>
        <taxon>Ecdysozoa</taxon>
        <taxon>Nematoda</taxon>
        <taxon>Chromadorea</taxon>
        <taxon>Rhabditida</taxon>
        <taxon>Rhabditina</taxon>
        <taxon>Rhabditomorpha</taxon>
        <taxon>Rhabditoidea</taxon>
        <taxon>Rhabditidae</taxon>
        <taxon>Peloderinae</taxon>
        <taxon>Caenorhabditis</taxon>
    </lineage>
</organism>
<dbReference type="GO" id="GO:0003676">
    <property type="term" value="F:nucleic acid binding"/>
    <property type="evidence" value="ECO:0007669"/>
    <property type="project" value="InterPro"/>
</dbReference>
<proteinExistence type="predicted"/>
<dbReference type="EC" id="3.6.4.13" evidence="1"/>
<evidence type="ECO:0000256" key="4">
    <source>
        <dbReference type="ARBA" id="ARBA00022806"/>
    </source>
</evidence>
<dbReference type="GO" id="GO:0003724">
    <property type="term" value="F:RNA helicase activity"/>
    <property type="evidence" value="ECO:0007669"/>
    <property type="project" value="UniProtKB-EC"/>
</dbReference>
<dbReference type="InterPro" id="IPR014014">
    <property type="entry name" value="RNA_helicase_DEAD_Q_motif"/>
</dbReference>
<dbReference type="SMART" id="SM00487">
    <property type="entry name" value="DEXDc"/>
    <property type="match status" value="1"/>
</dbReference>
<accession>A0A1I7U6W0</accession>
<name>A0A1I7U6W0_9PELO</name>
<evidence type="ECO:0000256" key="5">
    <source>
        <dbReference type="ARBA" id="ARBA00022840"/>
    </source>
</evidence>
<dbReference type="Pfam" id="PF00270">
    <property type="entry name" value="DEAD"/>
    <property type="match status" value="1"/>
</dbReference>
<feature type="region of interest" description="Disordered" evidence="7">
    <location>
        <begin position="1"/>
        <end position="116"/>
    </location>
</feature>
<keyword evidence="3" id="KW-0378">Hydrolase</keyword>
<reference evidence="11" key="1">
    <citation type="submission" date="2016-11" db="UniProtKB">
        <authorList>
            <consortium name="WormBaseParasite"/>
        </authorList>
    </citation>
    <scope>IDENTIFICATION</scope>
</reference>
<dbReference type="InterPro" id="IPR027417">
    <property type="entry name" value="P-loop_NTPase"/>
</dbReference>
<evidence type="ECO:0000259" key="9">
    <source>
        <dbReference type="PROSITE" id="PS51195"/>
    </source>
</evidence>